<dbReference type="Pfam" id="PF00589">
    <property type="entry name" value="Phage_integrase"/>
    <property type="match status" value="1"/>
</dbReference>
<sequence>MPLKIVSVRKSQNLYLRGTVSGQSVFESTGTSDKRIAEEIRRKREAELWQETIYGKRAVITFAEALSSFLTARPQSRATIAYYQRLLPHLGMHRLSEIDQNVLESLYPLVLRDGHDASPATKKRAIRTPVQAVLEFGAIRKWCDRPAFEVIPIIKRPRKFLRPEEATRLVEAAAPHLQPLLVFLLATGCRMSEALDLEWRQVDLRGRRAVVWQKQARERHVDLPPVAYEWLSSLPYRDGYIFRPLVRTRYGMDLGKRYQDTGRQYGGQIKAGWSGACHRAGLPGHVREWVPRGQKTARRFFVPDHTPHCLRHTWATWHYCVHKDLLRLQADGDWSEIKTVTGYAKLMPDAYRDEIVRWWSYGPEIPRSDP</sequence>
<dbReference type="PANTHER" id="PTHR30349">
    <property type="entry name" value="PHAGE INTEGRASE-RELATED"/>
    <property type="match status" value="1"/>
</dbReference>
<evidence type="ECO:0000256" key="2">
    <source>
        <dbReference type="ARBA" id="ARBA00023172"/>
    </source>
</evidence>
<dbReference type="AlphaFoldDB" id="A0A318Q8V4"/>
<feature type="domain" description="Tyr recombinase" evidence="3">
    <location>
        <begin position="156"/>
        <end position="356"/>
    </location>
</feature>
<organism evidence="4 5">
    <name type="scientific">Gluconacetobacter entanii</name>
    <dbReference type="NCBI Taxonomy" id="108528"/>
    <lineage>
        <taxon>Bacteria</taxon>
        <taxon>Pseudomonadati</taxon>
        <taxon>Pseudomonadota</taxon>
        <taxon>Alphaproteobacteria</taxon>
        <taxon>Acetobacterales</taxon>
        <taxon>Acetobacteraceae</taxon>
        <taxon>Gluconacetobacter</taxon>
    </lineage>
</organism>
<dbReference type="Proteomes" id="UP000248301">
    <property type="component" value="Unassembled WGS sequence"/>
</dbReference>
<evidence type="ECO:0000313" key="5">
    <source>
        <dbReference type="Proteomes" id="UP000248301"/>
    </source>
</evidence>
<dbReference type="SUPFAM" id="SSF56349">
    <property type="entry name" value="DNA breaking-rejoining enzymes"/>
    <property type="match status" value="1"/>
</dbReference>
<proteinExistence type="predicted"/>
<keyword evidence="1" id="KW-0229">DNA integration</keyword>
<dbReference type="InterPro" id="IPR050090">
    <property type="entry name" value="Tyrosine_recombinase_XerCD"/>
</dbReference>
<evidence type="ECO:0000256" key="1">
    <source>
        <dbReference type="ARBA" id="ARBA00022908"/>
    </source>
</evidence>
<dbReference type="Gene3D" id="1.10.443.10">
    <property type="entry name" value="Intergrase catalytic core"/>
    <property type="match status" value="1"/>
</dbReference>
<gene>
    <name evidence="4" type="ORF">CFR72_13360</name>
</gene>
<dbReference type="PROSITE" id="PS51898">
    <property type="entry name" value="TYR_RECOMBINASE"/>
    <property type="match status" value="1"/>
</dbReference>
<dbReference type="RefSeq" id="WP_110914413.1">
    <property type="nucleotide sequence ID" value="NZ_NKUF01000041.1"/>
</dbReference>
<dbReference type="InterPro" id="IPR011010">
    <property type="entry name" value="DNA_brk_join_enz"/>
</dbReference>
<comment type="caution">
    <text evidence="4">The sequence shown here is derived from an EMBL/GenBank/DDBJ whole genome shotgun (WGS) entry which is preliminary data.</text>
</comment>
<dbReference type="GO" id="GO:0015074">
    <property type="term" value="P:DNA integration"/>
    <property type="evidence" value="ECO:0007669"/>
    <property type="project" value="UniProtKB-KW"/>
</dbReference>
<protein>
    <submittedName>
        <fullName evidence="4">Integrase</fullName>
    </submittedName>
</protein>
<evidence type="ECO:0000313" key="4">
    <source>
        <dbReference type="EMBL" id="PYD62287.1"/>
    </source>
</evidence>
<dbReference type="GO" id="GO:0006310">
    <property type="term" value="P:DNA recombination"/>
    <property type="evidence" value="ECO:0007669"/>
    <property type="project" value="UniProtKB-KW"/>
</dbReference>
<reference evidence="4 5" key="1">
    <citation type="submission" date="2017-07" db="EMBL/GenBank/DDBJ databases">
        <title>A draft genome sequence of Gluconacetobacter entanii LTH 4560.</title>
        <authorList>
            <person name="Skraban J."/>
            <person name="Cleenwerck I."/>
            <person name="Vandamme P."/>
            <person name="Trcek J."/>
        </authorList>
    </citation>
    <scope>NUCLEOTIDE SEQUENCE [LARGE SCALE GENOMIC DNA]</scope>
    <source>
        <strain evidence="4 5">LTH 4560</strain>
    </source>
</reference>
<dbReference type="InterPro" id="IPR013762">
    <property type="entry name" value="Integrase-like_cat_sf"/>
</dbReference>
<keyword evidence="2" id="KW-0233">DNA recombination</keyword>
<dbReference type="EMBL" id="NKUF01000041">
    <property type="protein sequence ID" value="PYD62287.1"/>
    <property type="molecule type" value="Genomic_DNA"/>
</dbReference>
<dbReference type="OrthoDB" id="7216962at2"/>
<dbReference type="GO" id="GO:0003677">
    <property type="term" value="F:DNA binding"/>
    <property type="evidence" value="ECO:0007669"/>
    <property type="project" value="InterPro"/>
</dbReference>
<name>A0A318Q8V4_9PROT</name>
<dbReference type="PANTHER" id="PTHR30349:SF64">
    <property type="entry name" value="PROPHAGE INTEGRASE INTD-RELATED"/>
    <property type="match status" value="1"/>
</dbReference>
<accession>A0A318Q8V4</accession>
<dbReference type="InterPro" id="IPR002104">
    <property type="entry name" value="Integrase_catalytic"/>
</dbReference>
<evidence type="ECO:0000259" key="3">
    <source>
        <dbReference type="PROSITE" id="PS51898"/>
    </source>
</evidence>